<dbReference type="Gene3D" id="3.40.50.1820">
    <property type="entry name" value="alpha/beta hydrolase"/>
    <property type="match status" value="1"/>
</dbReference>
<evidence type="ECO:0000259" key="2">
    <source>
        <dbReference type="Pfam" id="PF00561"/>
    </source>
</evidence>
<reference evidence="3" key="1">
    <citation type="submission" date="2021-04" db="EMBL/GenBank/DDBJ databases">
        <title>Isolation of p-tert-butylphenol degrading bacteria Sphingobium phenoxybenzoativorans Tas13 from active sludge.</title>
        <authorList>
            <person name="Li Y."/>
        </authorList>
    </citation>
    <scope>NUCLEOTIDE SEQUENCE</scope>
    <source>
        <strain evidence="3">Tas13</strain>
    </source>
</reference>
<dbReference type="GO" id="GO:0016787">
    <property type="term" value="F:hydrolase activity"/>
    <property type="evidence" value="ECO:0007669"/>
    <property type="project" value="UniProtKB-KW"/>
</dbReference>
<feature type="domain" description="AB hydrolase-1" evidence="2">
    <location>
        <begin position="52"/>
        <end position="191"/>
    </location>
</feature>
<dbReference type="InterPro" id="IPR000073">
    <property type="entry name" value="AB_hydrolase_1"/>
</dbReference>
<keyword evidence="4" id="KW-1185">Reference proteome</keyword>
<evidence type="ECO:0000313" key="4">
    <source>
        <dbReference type="Proteomes" id="UP000681425"/>
    </source>
</evidence>
<name>A0A975Q263_9SPHN</name>
<proteinExistence type="predicted"/>
<dbReference type="PRINTS" id="PR00412">
    <property type="entry name" value="EPOXHYDRLASE"/>
</dbReference>
<protein>
    <submittedName>
        <fullName evidence="3">Alpha/beta hydrolase</fullName>
    </submittedName>
</protein>
<organism evidence="3 4">
    <name type="scientific">Sphingobium phenoxybenzoativorans</name>
    <dbReference type="NCBI Taxonomy" id="1592790"/>
    <lineage>
        <taxon>Bacteria</taxon>
        <taxon>Pseudomonadati</taxon>
        <taxon>Pseudomonadota</taxon>
        <taxon>Alphaproteobacteria</taxon>
        <taxon>Sphingomonadales</taxon>
        <taxon>Sphingomonadaceae</taxon>
        <taxon>Sphingobium</taxon>
    </lineage>
</organism>
<evidence type="ECO:0000313" key="3">
    <source>
        <dbReference type="EMBL" id="QUT06519.1"/>
    </source>
</evidence>
<dbReference type="Proteomes" id="UP000681425">
    <property type="component" value="Chromosome"/>
</dbReference>
<dbReference type="PANTHER" id="PTHR43329">
    <property type="entry name" value="EPOXIDE HYDROLASE"/>
    <property type="match status" value="1"/>
</dbReference>
<dbReference type="AlphaFoldDB" id="A0A975Q263"/>
<dbReference type="InterPro" id="IPR029058">
    <property type="entry name" value="AB_hydrolase_fold"/>
</dbReference>
<sequence>MTSALLAGERISGFGSVHDAPELPAGFTDMFESYRIRAGDVRLHVVIGGDGPPLLLLAGWPECWYAWHALMPALARNFTLIVPDPRGSGLSDNPDHGYDGDTMAGDMFALMDVLGHTRFAMVGHDIGEWTAFAMASLKPERIVRLAIGEAMVPGVSPSPPLVSDDRQISDFLWHKNFNRAREVNEKLVSGREEIYFGHQFASKAASPDAVPAHARQFYIQLMRDPANLRSSFEYYRDLDLTIPQNKAHVARGKWPMPVLTFAGAWACGDLIAQEIATMADDLTSAVVPECGHFVPEEKPAALLAALEPFLEPYARGQD</sequence>
<dbReference type="Pfam" id="PF00561">
    <property type="entry name" value="Abhydrolase_1"/>
    <property type="match status" value="1"/>
</dbReference>
<gene>
    <name evidence="3" type="ORF">KFK14_03380</name>
</gene>
<dbReference type="EMBL" id="CP073910">
    <property type="protein sequence ID" value="QUT06519.1"/>
    <property type="molecule type" value="Genomic_DNA"/>
</dbReference>
<evidence type="ECO:0000256" key="1">
    <source>
        <dbReference type="ARBA" id="ARBA00022801"/>
    </source>
</evidence>
<dbReference type="KEGG" id="spph:KFK14_03380"/>
<keyword evidence="1 3" id="KW-0378">Hydrolase</keyword>
<accession>A0A975Q263</accession>
<dbReference type="InterPro" id="IPR000639">
    <property type="entry name" value="Epox_hydrolase-like"/>
</dbReference>
<dbReference type="RefSeq" id="WP_212609877.1">
    <property type="nucleotide sequence ID" value="NZ_CP073910.1"/>
</dbReference>
<dbReference type="SUPFAM" id="SSF53474">
    <property type="entry name" value="alpha/beta-Hydrolases"/>
    <property type="match status" value="1"/>
</dbReference>